<protein>
    <submittedName>
        <fullName evidence="1">Uncharacterized protein</fullName>
    </submittedName>
</protein>
<evidence type="ECO:0000313" key="2">
    <source>
        <dbReference type="Proteomes" id="UP000652219"/>
    </source>
</evidence>
<organism evidence="1 2">
    <name type="scientific">Colletotrichum sojae</name>
    <dbReference type="NCBI Taxonomy" id="2175907"/>
    <lineage>
        <taxon>Eukaryota</taxon>
        <taxon>Fungi</taxon>
        <taxon>Dikarya</taxon>
        <taxon>Ascomycota</taxon>
        <taxon>Pezizomycotina</taxon>
        <taxon>Sordariomycetes</taxon>
        <taxon>Hypocreomycetidae</taxon>
        <taxon>Glomerellales</taxon>
        <taxon>Glomerellaceae</taxon>
        <taxon>Colletotrichum</taxon>
        <taxon>Colletotrichum orchidearum species complex</taxon>
    </lineage>
</organism>
<reference evidence="1 2" key="1">
    <citation type="journal article" date="2020" name="Phytopathology">
        <title>Genome Sequence Resources of Colletotrichum truncatum, C. plurivorum, C. musicola, and C. sojae: Four Species Pathogenic to Soybean (Glycine max).</title>
        <authorList>
            <person name="Rogerio F."/>
            <person name="Boufleur T.R."/>
            <person name="Ciampi-Guillardi M."/>
            <person name="Sukno S.A."/>
            <person name="Thon M.R."/>
            <person name="Massola Junior N.S."/>
            <person name="Baroncelli R."/>
        </authorList>
    </citation>
    <scope>NUCLEOTIDE SEQUENCE [LARGE SCALE GENOMIC DNA]</scope>
    <source>
        <strain evidence="1 2">LFN0009</strain>
    </source>
</reference>
<proteinExistence type="predicted"/>
<dbReference type="EMBL" id="WIGN01000057">
    <property type="protein sequence ID" value="KAF6813013.1"/>
    <property type="molecule type" value="Genomic_DNA"/>
</dbReference>
<dbReference type="AlphaFoldDB" id="A0A8H6JHH8"/>
<name>A0A8H6JHH8_9PEZI</name>
<evidence type="ECO:0000313" key="1">
    <source>
        <dbReference type="EMBL" id="KAF6813013.1"/>
    </source>
</evidence>
<gene>
    <name evidence="1" type="ORF">CSOJ01_04846</name>
</gene>
<accession>A0A8H6JHH8</accession>
<sequence length="215" mass="23565">MRMHDGRVSDSGSALSQEILLKGRPAASLHRALVCVGPGLLQMCGLGTASRARTTPKMLNPVWSVLFVSLLPQETRRWLAHFLGIPYSEWWMETRRSFPAARTLTNANTNNNTALICCYAHRLARGLSSPRPASPARRLIRLGGWFAIPAGLKMRLVSTADPISGLAARSPSGGLATLDWVVGATCRKEDMDGRLKCATPPDVPSFAFYPFWFQT</sequence>
<keyword evidence="2" id="KW-1185">Reference proteome</keyword>
<dbReference type="Proteomes" id="UP000652219">
    <property type="component" value="Unassembled WGS sequence"/>
</dbReference>
<comment type="caution">
    <text evidence="1">The sequence shown here is derived from an EMBL/GenBank/DDBJ whole genome shotgun (WGS) entry which is preliminary data.</text>
</comment>